<keyword evidence="4" id="KW-1185">Reference proteome</keyword>
<proteinExistence type="predicted"/>
<name>A0A4Y2WLC9_ARAVE</name>
<gene>
    <name evidence="2" type="ORF">AVEN_102821_1</name>
    <name evidence="3" type="ORF">AVEN_233986_1</name>
</gene>
<dbReference type="EMBL" id="BGPR01061824">
    <property type="protein sequence ID" value="GBO37414.1"/>
    <property type="molecule type" value="Genomic_DNA"/>
</dbReference>
<evidence type="ECO:0000256" key="1">
    <source>
        <dbReference type="SAM" id="MobiDB-lite"/>
    </source>
</evidence>
<sequence length="172" mass="19830">MNVEVNGIAQHSSLLMNGAQLIEYEKKPAGVVSPKLSHILLEKGAVSPPPAWIKKFEPIVTQDPMTIRKYLGKKIKFEEMRSDQMHTNFYSFFAQGQSFRVHRSLRSTHAHRKSDGKKKSAKQESINIMHRRLRPIRMRVEIADALEMRLYRSTDSQPFDGFGPKFHTDLHS</sequence>
<evidence type="ECO:0000313" key="4">
    <source>
        <dbReference type="Proteomes" id="UP000499080"/>
    </source>
</evidence>
<dbReference type="Proteomes" id="UP000499080">
    <property type="component" value="Unassembled WGS sequence"/>
</dbReference>
<evidence type="ECO:0000313" key="2">
    <source>
        <dbReference type="EMBL" id="GBO37414.1"/>
    </source>
</evidence>
<feature type="region of interest" description="Disordered" evidence="1">
    <location>
        <begin position="104"/>
        <end position="125"/>
    </location>
</feature>
<organism evidence="2 4">
    <name type="scientific">Araneus ventricosus</name>
    <name type="common">Orbweaver spider</name>
    <name type="synonym">Epeira ventricosa</name>
    <dbReference type="NCBI Taxonomy" id="182803"/>
    <lineage>
        <taxon>Eukaryota</taxon>
        <taxon>Metazoa</taxon>
        <taxon>Ecdysozoa</taxon>
        <taxon>Arthropoda</taxon>
        <taxon>Chelicerata</taxon>
        <taxon>Arachnida</taxon>
        <taxon>Araneae</taxon>
        <taxon>Araneomorphae</taxon>
        <taxon>Entelegynae</taxon>
        <taxon>Araneoidea</taxon>
        <taxon>Araneidae</taxon>
        <taxon>Araneus</taxon>
    </lineage>
</organism>
<evidence type="ECO:0000313" key="3">
    <source>
        <dbReference type="EMBL" id="GBO37415.1"/>
    </source>
</evidence>
<dbReference type="EMBL" id="BGPR01061825">
    <property type="protein sequence ID" value="GBO37415.1"/>
    <property type="molecule type" value="Genomic_DNA"/>
</dbReference>
<reference evidence="2 4" key="1">
    <citation type="journal article" date="2019" name="Sci. Rep.">
        <title>Orb-weaving spider Araneus ventricosus genome elucidates the spidroin gene catalogue.</title>
        <authorList>
            <person name="Kono N."/>
            <person name="Nakamura H."/>
            <person name="Ohtoshi R."/>
            <person name="Moran D.A.P."/>
            <person name="Shinohara A."/>
            <person name="Yoshida Y."/>
            <person name="Fujiwara M."/>
            <person name="Mori M."/>
            <person name="Tomita M."/>
            <person name="Arakawa K."/>
        </authorList>
    </citation>
    <scope>NUCLEOTIDE SEQUENCE [LARGE SCALE GENOMIC DNA]</scope>
</reference>
<protein>
    <submittedName>
        <fullName evidence="2">Uncharacterized protein</fullName>
    </submittedName>
</protein>
<comment type="caution">
    <text evidence="2">The sequence shown here is derived from an EMBL/GenBank/DDBJ whole genome shotgun (WGS) entry which is preliminary data.</text>
</comment>
<feature type="compositionally biased region" description="Basic residues" evidence="1">
    <location>
        <begin position="104"/>
        <end position="116"/>
    </location>
</feature>
<dbReference type="AlphaFoldDB" id="A0A4Y2WLC9"/>
<accession>A0A4Y2WLC9</accession>